<dbReference type="EMBL" id="KQ435732">
    <property type="protein sequence ID" value="KOX77366.1"/>
    <property type="molecule type" value="Genomic_DNA"/>
</dbReference>
<dbReference type="Proteomes" id="UP000053105">
    <property type="component" value="Unassembled WGS sequence"/>
</dbReference>
<reference evidence="1 2" key="1">
    <citation type="submission" date="2015-07" db="EMBL/GenBank/DDBJ databases">
        <title>The genome of Melipona quadrifasciata.</title>
        <authorList>
            <person name="Pan H."/>
            <person name="Kapheim K."/>
        </authorList>
    </citation>
    <scope>NUCLEOTIDE SEQUENCE [LARGE SCALE GENOMIC DNA]</scope>
    <source>
        <strain evidence="1">0111107301</strain>
        <tissue evidence="1">Whole body</tissue>
    </source>
</reference>
<organism evidence="1 2">
    <name type="scientific">Melipona quadrifasciata</name>
    <dbReference type="NCBI Taxonomy" id="166423"/>
    <lineage>
        <taxon>Eukaryota</taxon>
        <taxon>Metazoa</taxon>
        <taxon>Ecdysozoa</taxon>
        <taxon>Arthropoda</taxon>
        <taxon>Hexapoda</taxon>
        <taxon>Insecta</taxon>
        <taxon>Pterygota</taxon>
        <taxon>Neoptera</taxon>
        <taxon>Endopterygota</taxon>
        <taxon>Hymenoptera</taxon>
        <taxon>Apocrita</taxon>
        <taxon>Aculeata</taxon>
        <taxon>Apoidea</taxon>
        <taxon>Anthophila</taxon>
        <taxon>Apidae</taxon>
        <taxon>Melipona</taxon>
    </lineage>
</organism>
<dbReference type="AlphaFoldDB" id="A0A0M9A6B9"/>
<sequence>MASPSRATSLSDTTTRDVATLLADETFTPGELELTILRYRPDWSEKLDDQTRTEGCRSSFDH</sequence>
<gene>
    <name evidence="1" type="ORF">WN51_09688</name>
</gene>
<protein>
    <submittedName>
        <fullName evidence="1">Uncharacterized protein</fullName>
    </submittedName>
</protein>
<accession>A0A0M9A6B9</accession>
<keyword evidence="2" id="KW-1185">Reference proteome</keyword>
<name>A0A0M9A6B9_9HYME</name>
<proteinExistence type="predicted"/>
<evidence type="ECO:0000313" key="2">
    <source>
        <dbReference type="Proteomes" id="UP000053105"/>
    </source>
</evidence>
<evidence type="ECO:0000313" key="1">
    <source>
        <dbReference type="EMBL" id="KOX77366.1"/>
    </source>
</evidence>